<dbReference type="InterPro" id="IPR010971">
    <property type="entry name" value="UbiH/COQ6"/>
</dbReference>
<comment type="caution">
    <text evidence="9">The sequence shown here is derived from an EMBL/GenBank/DDBJ whole genome shotgun (WGS) entry which is preliminary data.</text>
</comment>
<dbReference type="UniPathway" id="UPA00232"/>
<dbReference type="PANTHER" id="PTHR43876">
    <property type="entry name" value="UBIQUINONE BIOSYNTHESIS MONOOXYGENASE COQ6, MITOCHONDRIAL"/>
    <property type="match status" value="1"/>
</dbReference>
<evidence type="ECO:0000313" key="10">
    <source>
        <dbReference type="Proteomes" id="UP000588017"/>
    </source>
</evidence>
<proteinExistence type="inferred from homology"/>
<dbReference type="InterPro" id="IPR036188">
    <property type="entry name" value="FAD/NAD-bd_sf"/>
</dbReference>
<dbReference type="PANTHER" id="PTHR43876:SF7">
    <property type="entry name" value="UBIQUINONE BIOSYNTHESIS MONOOXYGENASE COQ6, MITOCHONDRIAL"/>
    <property type="match status" value="1"/>
</dbReference>
<dbReference type="GO" id="GO:0004497">
    <property type="term" value="F:monooxygenase activity"/>
    <property type="evidence" value="ECO:0007669"/>
    <property type="project" value="UniProtKB-KW"/>
</dbReference>
<dbReference type="GO" id="GO:0006744">
    <property type="term" value="P:ubiquinone biosynthetic process"/>
    <property type="evidence" value="ECO:0007669"/>
    <property type="project" value="UniProtKB-UniPathway"/>
</dbReference>
<dbReference type="EMBL" id="JACHEH010000007">
    <property type="protein sequence ID" value="MBB6169429.1"/>
    <property type="molecule type" value="Genomic_DNA"/>
</dbReference>
<dbReference type="RefSeq" id="WP_183335770.1">
    <property type="nucleotide sequence ID" value="NZ_BMHX01000007.1"/>
</dbReference>
<dbReference type="PRINTS" id="PR00420">
    <property type="entry name" value="RNGMNOXGNASE"/>
</dbReference>
<evidence type="ECO:0000256" key="1">
    <source>
        <dbReference type="ARBA" id="ARBA00001974"/>
    </source>
</evidence>
<keyword evidence="5" id="KW-0274">FAD</keyword>
<reference evidence="9 10" key="1">
    <citation type="submission" date="2020-08" db="EMBL/GenBank/DDBJ databases">
        <title>Genomic Encyclopedia of Type Strains, Phase IV (KMG-IV): sequencing the most valuable type-strain genomes for metagenomic binning, comparative biology and taxonomic classification.</title>
        <authorList>
            <person name="Goeker M."/>
        </authorList>
    </citation>
    <scope>NUCLEOTIDE SEQUENCE [LARGE SCALE GENOMIC DNA]</scope>
    <source>
        <strain evidence="9 10">DSM 101465</strain>
    </source>
</reference>
<dbReference type="NCBIfam" id="NF005691">
    <property type="entry name" value="PRK07494.1"/>
    <property type="match status" value="1"/>
</dbReference>
<accession>A0A841KJI8</accession>
<dbReference type="AlphaFoldDB" id="A0A841KJI8"/>
<sequence>MTKRNAPVADAEVIVVGAGPAGLALAIALAQEGVRTVLLGEVRTARDGRTVALFDPSIRLLDAIGAWHGLQMQAAPLVHMRLVDATDNLFRPPPVTFNAGEIGLDAFGYNIENATLVSALSALADRTAKLVRVAASATAFSAGHDLAEVSLDDGSILRAPLVVAADGRNSRMRADAGIETREWSYPQTAVTAILSHSRDHRDTSTEFHTRSGPFTLVPLLGLRSSLVWVCSPHEAERLAALDDESFALAVERQARSMLGRMRLEGGRGSVPMSGLAVSRFTGNRIAVAGEAAHVFPPIGAQGLNLGIRDVANLRDAVIDARTRGLDIGSPEALAPYERGRRLDVRMRTRSVDALNRTLLAHFLPADLLRGAGLIALDLIGPLRRFVMREGLAPHVRLPRLMSRTGAADPLLL</sequence>
<keyword evidence="10" id="KW-1185">Reference proteome</keyword>
<evidence type="ECO:0000256" key="7">
    <source>
        <dbReference type="ARBA" id="ARBA00023033"/>
    </source>
</evidence>
<dbReference type="Gene3D" id="3.50.50.60">
    <property type="entry name" value="FAD/NAD(P)-binding domain"/>
    <property type="match status" value="2"/>
</dbReference>
<dbReference type="Pfam" id="PF01494">
    <property type="entry name" value="FAD_binding_3"/>
    <property type="match status" value="1"/>
</dbReference>
<feature type="domain" description="FAD-binding" evidence="8">
    <location>
        <begin position="11"/>
        <end position="318"/>
    </location>
</feature>
<keyword evidence="4" id="KW-0285">Flavoprotein</keyword>
<evidence type="ECO:0000256" key="6">
    <source>
        <dbReference type="ARBA" id="ARBA00023002"/>
    </source>
</evidence>
<dbReference type="GO" id="GO:0016705">
    <property type="term" value="F:oxidoreductase activity, acting on paired donors, with incorporation or reduction of molecular oxygen"/>
    <property type="evidence" value="ECO:0007669"/>
    <property type="project" value="InterPro"/>
</dbReference>
<dbReference type="Proteomes" id="UP000588017">
    <property type="component" value="Unassembled WGS sequence"/>
</dbReference>
<dbReference type="InterPro" id="IPR051205">
    <property type="entry name" value="UbiH/COQ6_monooxygenase"/>
</dbReference>
<keyword evidence="6 9" id="KW-0560">Oxidoreductase</keyword>
<protein>
    <submittedName>
        <fullName evidence="9">2-octaprenyl-6-methoxyphenol hydroxylase</fullName>
        <ecNumber evidence="9">1.14.13.-</ecNumber>
    </submittedName>
</protein>
<evidence type="ECO:0000256" key="4">
    <source>
        <dbReference type="ARBA" id="ARBA00022630"/>
    </source>
</evidence>
<evidence type="ECO:0000259" key="8">
    <source>
        <dbReference type="Pfam" id="PF01494"/>
    </source>
</evidence>
<evidence type="ECO:0000256" key="5">
    <source>
        <dbReference type="ARBA" id="ARBA00022827"/>
    </source>
</evidence>
<name>A0A841KJI8_9HYPH</name>
<evidence type="ECO:0000313" key="9">
    <source>
        <dbReference type="EMBL" id="MBB6169429.1"/>
    </source>
</evidence>
<dbReference type="NCBIfam" id="TIGR01988">
    <property type="entry name" value="Ubi-OHases"/>
    <property type="match status" value="1"/>
</dbReference>
<comment type="pathway">
    <text evidence="2">Cofactor biosynthesis; ubiquinone biosynthesis.</text>
</comment>
<evidence type="ECO:0000256" key="3">
    <source>
        <dbReference type="ARBA" id="ARBA00005349"/>
    </source>
</evidence>
<dbReference type="GO" id="GO:0071949">
    <property type="term" value="F:FAD binding"/>
    <property type="evidence" value="ECO:0007669"/>
    <property type="project" value="InterPro"/>
</dbReference>
<keyword evidence="7" id="KW-0503">Monooxygenase</keyword>
<organism evidence="9 10">
    <name type="scientific">Chelatococcus composti</name>
    <dbReference type="NCBI Taxonomy" id="1743235"/>
    <lineage>
        <taxon>Bacteria</taxon>
        <taxon>Pseudomonadati</taxon>
        <taxon>Pseudomonadota</taxon>
        <taxon>Alphaproteobacteria</taxon>
        <taxon>Hyphomicrobiales</taxon>
        <taxon>Chelatococcaceae</taxon>
        <taxon>Chelatococcus</taxon>
    </lineage>
</organism>
<dbReference type="InterPro" id="IPR002938">
    <property type="entry name" value="FAD-bd"/>
</dbReference>
<comment type="cofactor">
    <cofactor evidence="1">
        <name>FAD</name>
        <dbReference type="ChEBI" id="CHEBI:57692"/>
    </cofactor>
</comment>
<comment type="similarity">
    <text evidence="3">Belongs to the UbiH/COQ6 family.</text>
</comment>
<dbReference type="EC" id="1.14.13.-" evidence="9"/>
<evidence type="ECO:0000256" key="2">
    <source>
        <dbReference type="ARBA" id="ARBA00004749"/>
    </source>
</evidence>
<dbReference type="SUPFAM" id="SSF51905">
    <property type="entry name" value="FAD/NAD(P)-binding domain"/>
    <property type="match status" value="1"/>
</dbReference>
<gene>
    <name evidence="9" type="ORF">HNQ73_003071</name>
</gene>